<reference evidence="3" key="1">
    <citation type="submission" date="2023-07" db="EMBL/GenBank/DDBJ databases">
        <title>30 novel species of actinomycetes from the DSMZ collection.</title>
        <authorList>
            <person name="Nouioui I."/>
        </authorList>
    </citation>
    <scope>NUCLEOTIDE SEQUENCE [LARGE SCALE GENOMIC DNA]</scope>
    <source>
        <strain evidence="3">DSM 41699</strain>
    </source>
</reference>
<dbReference type="Pfam" id="PF00108">
    <property type="entry name" value="Thiolase_N"/>
    <property type="match status" value="1"/>
</dbReference>
<dbReference type="EMBL" id="JAVREY010000536">
    <property type="protein sequence ID" value="MDT0470505.1"/>
    <property type="molecule type" value="Genomic_DNA"/>
</dbReference>
<sequence length="56" mass="6163">MTAESYIYDGVRTTFGRHGKALAHIRPDDLAAEVITALLARHPDLDPARIDDVFLG</sequence>
<evidence type="ECO:0000313" key="2">
    <source>
        <dbReference type="EMBL" id="MDT0470505.1"/>
    </source>
</evidence>
<dbReference type="Proteomes" id="UP001183809">
    <property type="component" value="Unassembled WGS sequence"/>
</dbReference>
<dbReference type="Gene3D" id="3.40.47.10">
    <property type="match status" value="1"/>
</dbReference>
<accession>A0ABU2UBD9</accession>
<comment type="caution">
    <text evidence="2">The sequence shown here is derived from an EMBL/GenBank/DDBJ whole genome shotgun (WGS) entry which is preliminary data.</text>
</comment>
<dbReference type="SUPFAM" id="SSF53901">
    <property type="entry name" value="Thiolase-like"/>
    <property type="match status" value="1"/>
</dbReference>
<proteinExistence type="predicted"/>
<name>A0ABU2UBD9_9ACTN</name>
<evidence type="ECO:0000313" key="3">
    <source>
        <dbReference type="Proteomes" id="UP001183809"/>
    </source>
</evidence>
<evidence type="ECO:0000259" key="1">
    <source>
        <dbReference type="Pfam" id="PF00108"/>
    </source>
</evidence>
<organism evidence="2 3">
    <name type="scientific">Streptomyces gibsoniae</name>
    <dbReference type="NCBI Taxonomy" id="3075529"/>
    <lineage>
        <taxon>Bacteria</taxon>
        <taxon>Bacillati</taxon>
        <taxon>Actinomycetota</taxon>
        <taxon>Actinomycetes</taxon>
        <taxon>Kitasatosporales</taxon>
        <taxon>Streptomycetaceae</taxon>
        <taxon>Streptomyces</taxon>
    </lineage>
</organism>
<gene>
    <name evidence="2" type="ORF">RM764_47755</name>
</gene>
<keyword evidence="3" id="KW-1185">Reference proteome</keyword>
<dbReference type="InterPro" id="IPR016039">
    <property type="entry name" value="Thiolase-like"/>
</dbReference>
<feature type="non-terminal residue" evidence="2">
    <location>
        <position position="56"/>
    </location>
</feature>
<feature type="domain" description="Thiolase N-terminal" evidence="1">
    <location>
        <begin position="6"/>
        <end position="56"/>
    </location>
</feature>
<protein>
    <submittedName>
        <fullName evidence="2">3-oxoadipyl-CoA thiolase</fullName>
    </submittedName>
</protein>
<dbReference type="InterPro" id="IPR020616">
    <property type="entry name" value="Thiolase_N"/>
</dbReference>